<protein>
    <submittedName>
        <fullName evidence="2">ORF6N domain-containing protein</fullName>
    </submittedName>
</protein>
<proteinExistence type="predicted"/>
<feature type="domain" description="KilA-N DNA-binding" evidence="1">
    <location>
        <begin position="14"/>
        <end position="83"/>
    </location>
</feature>
<name>A0A482TV21_9FLAO</name>
<accession>A0A482TV21</accession>
<keyword evidence="3" id="KW-1185">Reference proteome</keyword>
<dbReference type="Proteomes" id="UP000253235">
    <property type="component" value="Unassembled WGS sequence"/>
</dbReference>
<dbReference type="AlphaFoldDB" id="A0A482TV21"/>
<dbReference type="InterPro" id="IPR018873">
    <property type="entry name" value="KilA-N_DNA-bd_domain"/>
</dbReference>
<gene>
    <name evidence="2" type="ORF">DR871_013085</name>
</gene>
<evidence type="ECO:0000313" key="3">
    <source>
        <dbReference type="Proteomes" id="UP000253235"/>
    </source>
</evidence>
<organism evidence="2 3">
    <name type="scientific">Flavobacterium petrolei</name>
    <dbReference type="NCBI Taxonomy" id="2259594"/>
    <lineage>
        <taxon>Bacteria</taxon>
        <taxon>Pseudomonadati</taxon>
        <taxon>Bacteroidota</taxon>
        <taxon>Flavobacteriia</taxon>
        <taxon>Flavobacteriales</taxon>
        <taxon>Flavobacteriaceae</taxon>
        <taxon>Flavobacterium</taxon>
    </lineage>
</organism>
<dbReference type="OrthoDB" id="9816206at2"/>
<evidence type="ECO:0000259" key="1">
    <source>
        <dbReference type="Pfam" id="PF10543"/>
    </source>
</evidence>
<sequence length="92" mass="10713">MKKGKAPLNLKNLIYQVETKVFNQAVKRNIDRFPENFRFQLTQDEFDTITLRSQFVNSSLNYAGRRYLPYAFTEQGIAMLLSVLRSYTAVKG</sequence>
<reference evidence="2 3" key="1">
    <citation type="submission" date="2019-01" db="EMBL/GenBank/DDBJ databases">
        <title>Flavobacterium sp. nov. isolated from arctic soil.</title>
        <authorList>
            <person name="Kim D.-U."/>
        </authorList>
    </citation>
    <scope>NUCLEOTIDE SEQUENCE [LARGE SCALE GENOMIC DNA]</scope>
    <source>
        <strain evidence="2 3">Kopri-42</strain>
    </source>
</reference>
<dbReference type="Pfam" id="PF10543">
    <property type="entry name" value="ORF6N"/>
    <property type="match status" value="1"/>
</dbReference>
<evidence type="ECO:0000313" key="2">
    <source>
        <dbReference type="EMBL" id="RYJ51356.1"/>
    </source>
</evidence>
<comment type="caution">
    <text evidence="2">The sequence shown here is derived from an EMBL/GenBank/DDBJ whole genome shotgun (WGS) entry which is preliminary data.</text>
</comment>
<dbReference type="RefSeq" id="WP_086452588.1">
    <property type="nucleotide sequence ID" value="NZ_QNVY02000004.1"/>
</dbReference>
<dbReference type="EMBL" id="QNVY02000004">
    <property type="protein sequence ID" value="RYJ51356.1"/>
    <property type="molecule type" value="Genomic_DNA"/>
</dbReference>